<gene>
    <name evidence="9" type="ORF">EGYM00163_LOCUS49129</name>
</gene>
<accession>A0A7S4GI72</accession>
<dbReference type="PANTHER" id="PTHR34252:SF1">
    <property type="entry name" value="CENTRIOLAR SATELLITE-ASSOCIATED TUBULIN POLYGLUTAMYLASE COMPLEX REGULATOR 1"/>
    <property type="match status" value="1"/>
</dbReference>
<dbReference type="InterPro" id="IPR038968">
    <property type="entry name" value="CSTPP1"/>
</dbReference>
<keyword evidence="2" id="KW-0963">Cytoplasm</keyword>
<comment type="similarity">
    <text evidence="6">Belongs to the CSTPP1 family.</text>
</comment>
<dbReference type="CDD" id="cd22959">
    <property type="entry name" value="DD_C11orf49"/>
    <property type="match status" value="1"/>
</dbReference>
<proteinExistence type="inferred from homology"/>
<evidence type="ECO:0000256" key="7">
    <source>
        <dbReference type="ARBA" id="ARBA00033769"/>
    </source>
</evidence>
<evidence type="ECO:0000256" key="2">
    <source>
        <dbReference type="ARBA" id="ARBA00022490"/>
    </source>
</evidence>
<protein>
    <recommendedName>
        <fullName evidence="7">Centriolar satellite-associated tubulin polyglutamylase complex regulator 1</fullName>
    </recommendedName>
</protein>
<organism evidence="9">
    <name type="scientific">Eutreptiella gymnastica</name>
    <dbReference type="NCBI Taxonomy" id="73025"/>
    <lineage>
        <taxon>Eukaryota</taxon>
        <taxon>Discoba</taxon>
        <taxon>Euglenozoa</taxon>
        <taxon>Euglenida</taxon>
        <taxon>Spirocuta</taxon>
        <taxon>Euglenophyceae</taxon>
        <taxon>Eutreptiales</taxon>
        <taxon>Eutreptiaceae</taxon>
        <taxon>Eutreptiella</taxon>
    </lineage>
</organism>
<comment type="function">
    <text evidence="8">Regulator of the tubulin polyglutamylase complex (TPGC) that controls cytoskeletal organization, nuclear shape, and cilium disassembly by balancing microtubule and actin assembly. Regulates the assembly and stability of the TPGC and thereby modulates polyglutamylation of the microtubule, which antagonizes MAP4 binding.</text>
</comment>
<evidence type="ECO:0000256" key="8">
    <source>
        <dbReference type="ARBA" id="ARBA00045673"/>
    </source>
</evidence>
<sequence length="336" mass="37695">MKASASTRRPLGQRLFGRKRTEVDLFALSSEEYLKKFDINVYIHDLVQQLLEHRNDRPLEFIAEYFQGVVRGSHVVRREYTFVQQTAHNRRCFSLLLESMGARMGAATGGTLDSKEEYNQVILLLCPDFPQNLATQIYNSAAAPGPVKLQHFTTAFSVRFLFYEFFDEVHQIFTNMENHISGQDLVSQLRPCIQGHDPHGSEHASTVLYPPLQLVVDIMNESQLSGPQLRGAAETQGTAQHSGLGAVLPAHSQAFAASSCTQPEFFLLAPDDLLSYEALCTMMYRSQLMQQHLAEIFPSVHAMHCKGIDRLSDEFGACDGSMGSHNRRLGSRSKLK</sequence>
<reference evidence="9" key="1">
    <citation type="submission" date="2021-01" db="EMBL/GenBank/DDBJ databases">
        <authorList>
            <person name="Corre E."/>
            <person name="Pelletier E."/>
            <person name="Niang G."/>
            <person name="Scheremetjew M."/>
            <person name="Finn R."/>
            <person name="Kale V."/>
            <person name="Holt S."/>
            <person name="Cochrane G."/>
            <person name="Meng A."/>
            <person name="Brown T."/>
            <person name="Cohen L."/>
        </authorList>
    </citation>
    <scope>NUCLEOTIDE SEQUENCE</scope>
    <source>
        <strain evidence="9">CCMP1594</strain>
    </source>
</reference>
<keyword evidence="3" id="KW-0597">Phosphoprotein</keyword>
<comment type="subcellular location">
    <subcellularLocation>
        <location evidence="1">Cytoplasm</location>
        <location evidence="1">Cytoskeleton</location>
        <location evidence="1">Microtubule organizing center</location>
        <location evidence="1">Centrosome</location>
        <location evidence="1">Centriolar satellite</location>
    </subcellularLocation>
</comment>
<evidence type="ECO:0000256" key="1">
    <source>
        <dbReference type="ARBA" id="ARBA00004607"/>
    </source>
</evidence>
<dbReference type="AlphaFoldDB" id="A0A7S4GI72"/>
<dbReference type="SUPFAM" id="SSF47391">
    <property type="entry name" value="Dimerization-anchoring domain of cAMP-dependent PK regulatory subunit"/>
    <property type="match status" value="1"/>
</dbReference>
<dbReference type="GO" id="GO:0034451">
    <property type="term" value="C:centriolar satellite"/>
    <property type="evidence" value="ECO:0007669"/>
    <property type="project" value="UniProtKB-SubCell"/>
</dbReference>
<keyword evidence="5" id="KW-0206">Cytoskeleton</keyword>
<evidence type="ECO:0000256" key="5">
    <source>
        <dbReference type="ARBA" id="ARBA00023212"/>
    </source>
</evidence>
<keyword evidence="4" id="KW-0493">Microtubule</keyword>
<evidence type="ECO:0000256" key="6">
    <source>
        <dbReference type="ARBA" id="ARBA00033750"/>
    </source>
</evidence>
<dbReference type="GO" id="GO:0005874">
    <property type="term" value="C:microtubule"/>
    <property type="evidence" value="ECO:0007669"/>
    <property type="project" value="UniProtKB-KW"/>
</dbReference>
<dbReference type="PANTHER" id="PTHR34252">
    <property type="entry name" value="UPF0705 PROTEIN C11ORF49"/>
    <property type="match status" value="1"/>
</dbReference>
<dbReference type="Gene3D" id="1.20.890.10">
    <property type="entry name" value="cAMP-dependent protein kinase regulatory subunit, dimerization-anchoring domain"/>
    <property type="match status" value="1"/>
</dbReference>
<name>A0A7S4GI72_9EUGL</name>
<evidence type="ECO:0000256" key="3">
    <source>
        <dbReference type="ARBA" id="ARBA00022553"/>
    </source>
</evidence>
<dbReference type="EMBL" id="HBJA01142475">
    <property type="protein sequence ID" value="CAE0837757.1"/>
    <property type="molecule type" value="Transcribed_RNA"/>
</dbReference>
<evidence type="ECO:0000256" key="4">
    <source>
        <dbReference type="ARBA" id="ARBA00022701"/>
    </source>
</evidence>
<evidence type="ECO:0000313" key="9">
    <source>
        <dbReference type="EMBL" id="CAE0837757.1"/>
    </source>
</evidence>